<feature type="region of interest" description="Disordered" evidence="1">
    <location>
        <begin position="147"/>
        <end position="176"/>
    </location>
</feature>
<organism evidence="2 3">
    <name type="scientific">Rhizoclosmatium globosum</name>
    <dbReference type="NCBI Taxonomy" id="329046"/>
    <lineage>
        <taxon>Eukaryota</taxon>
        <taxon>Fungi</taxon>
        <taxon>Fungi incertae sedis</taxon>
        <taxon>Chytridiomycota</taxon>
        <taxon>Chytridiomycota incertae sedis</taxon>
        <taxon>Chytridiomycetes</taxon>
        <taxon>Chytridiales</taxon>
        <taxon>Chytriomycetaceae</taxon>
        <taxon>Rhizoclosmatium</taxon>
    </lineage>
</organism>
<feature type="compositionally biased region" description="Polar residues" evidence="1">
    <location>
        <begin position="10"/>
        <end position="19"/>
    </location>
</feature>
<comment type="caution">
    <text evidence="2">The sequence shown here is derived from an EMBL/GenBank/DDBJ whole genome shotgun (WGS) entry which is preliminary data.</text>
</comment>
<dbReference type="AlphaFoldDB" id="A0A1Y2CID9"/>
<feature type="region of interest" description="Disordered" evidence="1">
    <location>
        <begin position="1"/>
        <end position="43"/>
    </location>
</feature>
<dbReference type="OrthoDB" id="2162350at2759"/>
<evidence type="ECO:0000256" key="1">
    <source>
        <dbReference type="SAM" id="MobiDB-lite"/>
    </source>
</evidence>
<gene>
    <name evidence="2" type="ORF">BCR33DRAFT_110410</name>
</gene>
<protein>
    <submittedName>
        <fullName evidence="2">Uncharacterized protein</fullName>
    </submittedName>
</protein>
<dbReference type="Proteomes" id="UP000193642">
    <property type="component" value="Unassembled WGS sequence"/>
</dbReference>
<proteinExistence type="predicted"/>
<evidence type="ECO:0000313" key="2">
    <source>
        <dbReference type="EMBL" id="ORY46818.1"/>
    </source>
</evidence>
<reference evidence="2 3" key="1">
    <citation type="submission" date="2016-07" db="EMBL/GenBank/DDBJ databases">
        <title>Pervasive Adenine N6-methylation of Active Genes in Fungi.</title>
        <authorList>
            <consortium name="DOE Joint Genome Institute"/>
            <person name="Mondo S.J."/>
            <person name="Dannebaum R.O."/>
            <person name="Kuo R.C."/>
            <person name="Labutti K."/>
            <person name="Haridas S."/>
            <person name="Kuo A."/>
            <person name="Salamov A."/>
            <person name="Ahrendt S.R."/>
            <person name="Lipzen A."/>
            <person name="Sullivan W."/>
            <person name="Andreopoulos W.B."/>
            <person name="Clum A."/>
            <person name="Lindquist E."/>
            <person name="Daum C."/>
            <person name="Ramamoorthy G.K."/>
            <person name="Gryganskyi A."/>
            <person name="Culley D."/>
            <person name="Magnuson J.K."/>
            <person name="James T.Y."/>
            <person name="O'Malley M.A."/>
            <person name="Stajich J.E."/>
            <person name="Spatafora J.W."/>
            <person name="Visel A."/>
            <person name="Grigoriev I.V."/>
        </authorList>
    </citation>
    <scope>NUCLEOTIDE SEQUENCE [LARGE SCALE GENOMIC DNA]</scope>
    <source>
        <strain evidence="2 3">JEL800</strain>
    </source>
</reference>
<evidence type="ECO:0000313" key="3">
    <source>
        <dbReference type="Proteomes" id="UP000193642"/>
    </source>
</evidence>
<sequence length="284" mass="31820">MQQPEIPLPTINTRSFSQTEDSRPAQRISAGAPRPSPLKPHGLKSELKSAASAFKGIFKQKKPEGVTVVAFNKMNASIPEPVKSQTPAEIKEFVFSVTPTESIPPEFNLEELSPRYKKHLSRKYTYSSVFTKPSDTIQRVYQEPDLDTFSYSEPTNPIPSVYDPEDASQYPPSEYSSDFQYPDASEFEQDDAGNLEQDQENVYVERFEGAHGLNSADTESYHTIHRLNMLPLVDDSNTASQPVVRRMSTGHLNLLETYSEIIGEISELVPGTPTCQLPVEFEVL</sequence>
<dbReference type="EMBL" id="MCGO01000015">
    <property type="protein sequence ID" value="ORY46818.1"/>
    <property type="molecule type" value="Genomic_DNA"/>
</dbReference>
<keyword evidence="3" id="KW-1185">Reference proteome</keyword>
<name>A0A1Y2CID9_9FUNG</name>
<accession>A0A1Y2CID9</accession>